<dbReference type="Proteomes" id="UP000189981">
    <property type="component" value="Unassembled WGS sequence"/>
</dbReference>
<feature type="domain" description="DUF5689" evidence="1">
    <location>
        <begin position="44"/>
        <end position="235"/>
    </location>
</feature>
<gene>
    <name evidence="2" type="ORF">SAMN05661099_1464</name>
</gene>
<dbReference type="STRING" id="572036.SAMN05661099_1464"/>
<dbReference type="OrthoDB" id="1111074at2"/>
<name>A0A1T5BCB0_9SPHI</name>
<evidence type="ECO:0000313" key="2">
    <source>
        <dbReference type="EMBL" id="SKB44493.1"/>
    </source>
</evidence>
<keyword evidence="3" id="KW-1185">Reference proteome</keyword>
<reference evidence="3" key="1">
    <citation type="submission" date="2017-02" db="EMBL/GenBank/DDBJ databases">
        <authorList>
            <person name="Varghese N."/>
            <person name="Submissions S."/>
        </authorList>
    </citation>
    <scope>NUCLEOTIDE SEQUENCE [LARGE SCALE GENOMIC DNA]</scope>
    <source>
        <strain evidence="3">DSM 22385</strain>
    </source>
</reference>
<protein>
    <recommendedName>
        <fullName evidence="1">DUF5689 domain-containing protein</fullName>
    </recommendedName>
</protein>
<dbReference type="InterPro" id="IPR043744">
    <property type="entry name" value="DUF5689"/>
</dbReference>
<accession>A0A1T5BCB0</accession>
<dbReference type="Pfam" id="PF18942">
    <property type="entry name" value="DUF5689"/>
    <property type="match status" value="1"/>
</dbReference>
<sequence length="505" mass="53117">MAATWSGCDDETTYKGGIPSPYVFAFDLLKIYKNADVVLTSENMGGANSIEGVVVSDHTSKNMLSGYLMVQNARNISSADSIRSIAISAGPAAANYKLGDLVRVKIEGKTLTRKNGMLQVTGVAESDITKVSSGNTIPTNKATTAQILADPARYESSQVTIAKVTFNPPLAPTGTYSGDKLINDSFGDLILRTDAGATFANDKPNVYANYTGVIVLTANTDGKLIPHLRMRTTADAKVLTAPEVPPFVITGICADPKGSDVNYEYIQFRATRNINFATENYSVVTTNNAGSPGTPPYGWGTGGARTYKINMTSGTVVKGEYFYVGGTQKTINGSGSTSIASAKWIRSYDYNGLDSDILNGATAAGGTKTGNLLANSGNASGVAIFKGIVVNINTVPVDVIFIGTGGTIYSAGPPAAGYRITTSDLYDQSDPSTGAPQEFYRAGTNLNAFPYLTPGDAGFFQAFGGAFDTNLGKWTKVRSQTGILMTATSTIAEIENVPNVTTEIK</sequence>
<dbReference type="AlphaFoldDB" id="A0A1T5BCB0"/>
<dbReference type="EMBL" id="FUYR01000001">
    <property type="protein sequence ID" value="SKB44493.1"/>
    <property type="molecule type" value="Genomic_DNA"/>
</dbReference>
<proteinExistence type="predicted"/>
<evidence type="ECO:0000313" key="3">
    <source>
        <dbReference type="Proteomes" id="UP000189981"/>
    </source>
</evidence>
<evidence type="ECO:0000259" key="1">
    <source>
        <dbReference type="Pfam" id="PF18942"/>
    </source>
</evidence>
<organism evidence="2 3">
    <name type="scientific">Daejeonella lutea</name>
    <dbReference type="NCBI Taxonomy" id="572036"/>
    <lineage>
        <taxon>Bacteria</taxon>
        <taxon>Pseudomonadati</taxon>
        <taxon>Bacteroidota</taxon>
        <taxon>Sphingobacteriia</taxon>
        <taxon>Sphingobacteriales</taxon>
        <taxon>Sphingobacteriaceae</taxon>
        <taxon>Daejeonella</taxon>
    </lineage>
</organism>